<proteinExistence type="predicted"/>
<accession>A0A5D0RJ44</accession>
<keyword evidence="5 6" id="KW-0408">Iron</keyword>
<gene>
    <name evidence="9" type="ORF">FVF75_10180</name>
</gene>
<dbReference type="Gene3D" id="1.20.120.10">
    <property type="entry name" value="Cytochrome c/b562"/>
    <property type="match status" value="1"/>
</dbReference>
<evidence type="ECO:0000313" key="10">
    <source>
        <dbReference type="Proteomes" id="UP000322080"/>
    </source>
</evidence>
<dbReference type="GO" id="GO:0009055">
    <property type="term" value="F:electron transfer activity"/>
    <property type="evidence" value="ECO:0007669"/>
    <property type="project" value="InterPro"/>
</dbReference>
<reference evidence="9 10" key="1">
    <citation type="submission" date="2019-08" db="EMBL/GenBank/DDBJ databases">
        <title>Identification of a novel species of the genus Boseongicola.</title>
        <authorList>
            <person name="Zhang X.-Q."/>
        </authorList>
    </citation>
    <scope>NUCLEOTIDE SEQUENCE [LARGE SCALE GENOMIC DNA]</scope>
    <source>
        <strain evidence="9 10">HY14</strain>
    </source>
</reference>
<evidence type="ECO:0000256" key="6">
    <source>
        <dbReference type="PIRSR" id="PIRSR000027-1"/>
    </source>
</evidence>
<dbReference type="GO" id="GO:0020037">
    <property type="term" value="F:heme binding"/>
    <property type="evidence" value="ECO:0007669"/>
    <property type="project" value="InterPro"/>
</dbReference>
<dbReference type="InterPro" id="IPR012127">
    <property type="entry name" value="Cyt_c_prime"/>
</dbReference>
<keyword evidence="3 6" id="KW-0479">Metal-binding</keyword>
<feature type="binding site" description="covalent" evidence="7">
    <location>
        <position position="145"/>
    </location>
    <ligand>
        <name>heme c</name>
        <dbReference type="ChEBI" id="CHEBI:61717"/>
    </ligand>
</feature>
<keyword evidence="1" id="KW-0813">Transport</keyword>
<feature type="binding site" description="axial binding residue" evidence="6">
    <location>
        <position position="149"/>
    </location>
    <ligand>
        <name>heme c</name>
        <dbReference type="ChEBI" id="CHEBI:61717"/>
    </ligand>
    <ligandPart>
        <name>Fe</name>
        <dbReference type="ChEBI" id="CHEBI:18248"/>
    </ligandPart>
</feature>
<feature type="binding site" description="covalent" evidence="7">
    <location>
        <position position="148"/>
    </location>
    <ligand>
        <name>heme c</name>
        <dbReference type="ChEBI" id="CHEBI:61717"/>
    </ligand>
</feature>
<dbReference type="SUPFAM" id="SSF47175">
    <property type="entry name" value="Cytochromes"/>
    <property type="match status" value="1"/>
</dbReference>
<protein>
    <submittedName>
        <fullName evidence="9">Cytochrome c</fullName>
    </submittedName>
</protein>
<dbReference type="InterPro" id="IPR015984">
    <property type="entry name" value="Cyt_c_prime_subgr"/>
</dbReference>
<dbReference type="GO" id="GO:0005506">
    <property type="term" value="F:iron ion binding"/>
    <property type="evidence" value="ECO:0007669"/>
    <property type="project" value="InterPro"/>
</dbReference>
<keyword evidence="10" id="KW-1185">Reference proteome</keyword>
<evidence type="ECO:0000256" key="5">
    <source>
        <dbReference type="ARBA" id="ARBA00023004"/>
    </source>
</evidence>
<dbReference type="InterPro" id="IPR010980">
    <property type="entry name" value="Cyt_c/b562"/>
</dbReference>
<keyword evidence="8" id="KW-0732">Signal</keyword>
<dbReference type="EMBL" id="VSIY01000006">
    <property type="protein sequence ID" value="TYB81463.1"/>
    <property type="molecule type" value="Genomic_DNA"/>
</dbReference>
<evidence type="ECO:0000256" key="7">
    <source>
        <dbReference type="PIRSR" id="PIRSR000027-2"/>
    </source>
</evidence>
<keyword evidence="2 7" id="KW-0349">Heme</keyword>
<evidence type="ECO:0000256" key="2">
    <source>
        <dbReference type="ARBA" id="ARBA00022617"/>
    </source>
</evidence>
<evidence type="ECO:0000256" key="1">
    <source>
        <dbReference type="ARBA" id="ARBA00022448"/>
    </source>
</evidence>
<dbReference type="PRINTS" id="PR00608">
    <property type="entry name" value="CYTCHROMECII"/>
</dbReference>
<dbReference type="RefSeq" id="WP_148377858.1">
    <property type="nucleotide sequence ID" value="NZ_VSIY01000006.1"/>
</dbReference>
<keyword evidence="4" id="KW-0249">Electron transport</keyword>
<dbReference type="Proteomes" id="UP000322080">
    <property type="component" value="Unassembled WGS sequence"/>
</dbReference>
<feature type="chain" id="PRO_5022837197" evidence="8">
    <location>
        <begin position="24"/>
        <end position="156"/>
    </location>
</feature>
<dbReference type="PIRSF" id="PIRSF000027">
    <property type="entry name" value="Cytc_c_prime"/>
    <property type="match status" value="1"/>
</dbReference>
<organism evidence="9 10">
    <name type="scientific">Maritimibacter fusiformis</name>
    <dbReference type="NCBI Taxonomy" id="2603819"/>
    <lineage>
        <taxon>Bacteria</taxon>
        <taxon>Pseudomonadati</taxon>
        <taxon>Pseudomonadota</taxon>
        <taxon>Alphaproteobacteria</taxon>
        <taxon>Rhodobacterales</taxon>
        <taxon>Roseobacteraceae</taxon>
        <taxon>Maritimibacter</taxon>
    </lineage>
</organism>
<evidence type="ECO:0000313" key="9">
    <source>
        <dbReference type="EMBL" id="TYB81463.1"/>
    </source>
</evidence>
<evidence type="ECO:0000256" key="4">
    <source>
        <dbReference type="ARBA" id="ARBA00022982"/>
    </source>
</evidence>
<name>A0A5D0RJ44_9RHOB</name>
<dbReference type="Pfam" id="PF01322">
    <property type="entry name" value="Cytochrom_C_2"/>
    <property type="match status" value="1"/>
</dbReference>
<dbReference type="GO" id="GO:0042597">
    <property type="term" value="C:periplasmic space"/>
    <property type="evidence" value="ECO:0007669"/>
    <property type="project" value="InterPro"/>
</dbReference>
<comment type="caution">
    <text evidence="9">The sequence shown here is derived from an EMBL/GenBank/DDBJ whole genome shotgun (WGS) entry which is preliminary data.</text>
</comment>
<sequence length="156" mass="16179">MSFSRSLVLGLSGAALVAGALFAASHAEKNPAVEARKSLMQLMAFNLAPIGAMAKDEMPYDAETASTAAGNLLTLSRVSVGPMFPEGSDSFSRDDTRALPEIWDDMAGFSAHLSDLTAAAEAMVTAAGTDLDALKQAMQPLGGACGGCHKDFRQPE</sequence>
<dbReference type="PROSITE" id="PS51009">
    <property type="entry name" value="CYTCII"/>
    <property type="match status" value="1"/>
</dbReference>
<evidence type="ECO:0000256" key="8">
    <source>
        <dbReference type="SAM" id="SignalP"/>
    </source>
</evidence>
<dbReference type="AlphaFoldDB" id="A0A5D0RJ44"/>
<feature type="signal peptide" evidence="8">
    <location>
        <begin position="1"/>
        <end position="23"/>
    </location>
</feature>
<dbReference type="InterPro" id="IPR002321">
    <property type="entry name" value="Cyt_c_II"/>
</dbReference>
<evidence type="ECO:0000256" key="3">
    <source>
        <dbReference type="ARBA" id="ARBA00022723"/>
    </source>
</evidence>
<comment type="PTM">
    <text evidence="7">Binds 1 heme group per subunit.</text>
</comment>
<dbReference type="GO" id="GO:0022900">
    <property type="term" value="P:electron transport chain"/>
    <property type="evidence" value="ECO:0007669"/>
    <property type="project" value="InterPro"/>
</dbReference>